<protein>
    <submittedName>
        <fullName evidence="2">Uncharacterized protein</fullName>
    </submittedName>
</protein>
<organism evidence="2 3">
    <name type="scientific">Candidatus Lloydbacteria bacterium RIFCSPHIGHO2_02_FULL_54_17</name>
    <dbReference type="NCBI Taxonomy" id="1798664"/>
    <lineage>
        <taxon>Bacteria</taxon>
        <taxon>Candidatus Lloydiibacteriota</taxon>
    </lineage>
</organism>
<keyword evidence="1" id="KW-1133">Transmembrane helix</keyword>
<keyword evidence="1" id="KW-0472">Membrane</keyword>
<name>A0A1G2DE87_9BACT</name>
<evidence type="ECO:0000256" key="1">
    <source>
        <dbReference type="SAM" id="Phobius"/>
    </source>
</evidence>
<reference evidence="2 3" key="1">
    <citation type="journal article" date="2016" name="Nat. Commun.">
        <title>Thousands of microbial genomes shed light on interconnected biogeochemical processes in an aquifer system.</title>
        <authorList>
            <person name="Anantharaman K."/>
            <person name="Brown C.T."/>
            <person name="Hug L.A."/>
            <person name="Sharon I."/>
            <person name="Castelle C.J."/>
            <person name="Probst A.J."/>
            <person name="Thomas B.C."/>
            <person name="Singh A."/>
            <person name="Wilkins M.J."/>
            <person name="Karaoz U."/>
            <person name="Brodie E.L."/>
            <person name="Williams K.H."/>
            <person name="Hubbard S.S."/>
            <person name="Banfield J.F."/>
        </authorList>
    </citation>
    <scope>NUCLEOTIDE SEQUENCE [LARGE SCALE GENOMIC DNA]</scope>
</reference>
<dbReference type="STRING" id="1798664.A3C93_05950"/>
<evidence type="ECO:0000313" key="2">
    <source>
        <dbReference type="EMBL" id="OGZ11954.1"/>
    </source>
</evidence>
<dbReference type="InterPro" id="IPR013211">
    <property type="entry name" value="LVIVD"/>
</dbReference>
<evidence type="ECO:0000313" key="3">
    <source>
        <dbReference type="Proteomes" id="UP000178636"/>
    </source>
</evidence>
<proteinExistence type="predicted"/>
<sequence>MKVRTQIFKQKNGGWSTLELLIALGIMTVVLVPATQVVLGNTEFARDTRFSQAALVMAEHNIENAGRELHADWDSATTEYDSTSEVLPDEKSETMTITDISECLKEVTSQLDWNNSPIRSQATGITTLVTNPSEVRRLGGGCNTMPPSGDWDTPEVLGYTSPSVIDGEATGIDVMNFAGQRYAFLTSVHSSPAKDDFWVIDGTDPESTPPPVVGQIHVSPGLNAIDVARLEIGGVSKTYAFAANDDNADHLMVIDITDPLTATHLVSASRSLPEMTTGVARSIFYYDEKVYIGTQYLGCPLCPSTQNNEFHIFDVSDPTSPVWEGSIDVDRNVNAIVVSDGVAYLATGPGSSSPYTPLKIFDVDPDSLTYLQEIGSFAVPSDEQGTSLYLLGTKLYLGRERATASNKDFYILDVTNPVAPQEFPGGSSVKLALTGATAVVKDIEVQGRYAFLAIENTTSQDTFQVWDVATTNDLRRLNVCTAGDPLPQDMNGLVFVDNLIFASFRSNAAFRILYDTPDVCIP</sequence>
<dbReference type="Pfam" id="PF08309">
    <property type="entry name" value="LVIVD"/>
    <property type="match status" value="1"/>
</dbReference>
<dbReference type="InterPro" id="IPR011043">
    <property type="entry name" value="Gal_Oxase/kelch_b-propeller"/>
</dbReference>
<dbReference type="AlphaFoldDB" id="A0A1G2DE87"/>
<feature type="transmembrane region" description="Helical" evidence="1">
    <location>
        <begin position="20"/>
        <end position="39"/>
    </location>
</feature>
<comment type="caution">
    <text evidence="2">The sequence shown here is derived from an EMBL/GenBank/DDBJ whole genome shotgun (WGS) entry which is preliminary data.</text>
</comment>
<accession>A0A1G2DE87</accession>
<dbReference type="EMBL" id="MHLO01000027">
    <property type="protein sequence ID" value="OGZ11954.1"/>
    <property type="molecule type" value="Genomic_DNA"/>
</dbReference>
<dbReference type="SUPFAM" id="SSF50965">
    <property type="entry name" value="Galactose oxidase, central domain"/>
    <property type="match status" value="1"/>
</dbReference>
<gene>
    <name evidence="2" type="ORF">A3C93_05950</name>
</gene>
<keyword evidence="1" id="KW-0812">Transmembrane</keyword>
<dbReference type="Proteomes" id="UP000178636">
    <property type="component" value="Unassembled WGS sequence"/>
</dbReference>